<dbReference type="EMBL" id="CM055763">
    <property type="protein sequence ID" value="KAJ7985501.1"/>
    <property type="molecule type" value="Genomic_DNA"/>
</dbReference>
<accession>A0ACC2F2D7</accession>
<name>A0ACC2F2D7_DALPE</name>
<gene>
    <name evidence="1" type="ORF">DPEC_G00352710</name>
</gene>
<evidence type="ECO:0000313" key="1">
    <source>
        <dbReference type="EMBL" id="KAJ7985501.1"/>
    </source>
</evidence>
<reference evidence="1" key="1">
    <citation type="submission" date="2021-05" db="EMBL/GenBank/DDBJ databases">
        <authorList>
            <person name="Pan Q."/>
            <person name="Jouanno E."/>
            <person name="Zahm M."/>
            <person name="Klopp C."/>
            <person name="Cabau C."/>
            <person name="Louis A."/>
            <person name="Berthelot C."/>
            <person name="Parey E."/>
            <person name="Roest Crollius H."/>
            <person name="Montfort J."/>
            <person name="Robinson-Rechavi M."/>
            <person name="Bouchez O."/>
            <person name="Lampietro C."/>
            <person name="Lopez Roques C."/>
            <person name="Donnadieu C."/>
            <person name="Postlethwait J."/>
            <person name="Bobe J."/>
            <person name="Dillon D."/>
            <person name="Chandos A."/>
            <person name="von Hippel F."/>
            <person name="Guiguen Y."/>
        </authorList>
    </citation>
    <scope>NUCLEOTIDE SEQUENCE</scope>
    <source>
        <strain evidence="1">YG-Jan2019</strain>
    </source>
</reference>
<evidence type="ECO:0000313" key="2">
    <source>
        <dbReference type="Proteomes" id="UP001157502"/>
    </source>
</evidence>
<keyword evidence="2" id="KW-1185">Reference proteome</keyword>
<sequence length="217" mass="23954">MFFLYVTLLAAFVQDGLTLDRAYGEVTAVCGDNSSLKCEAVSKAGVQYHMVRWYKLEEEPSNQESGLLKKRLSPNGTIQRYSGLEREVGLLADDSLALFLPNVTTADSARYKCQLVAPTGELNQEGLVQLTVLGCSDKKTTVQSIDTILILSIVGIVAALLIYCMSYVILRNMLIQRGKRNPNDTLLDANLEKKDLKLIYTMETNASGQHSIKPICV</sequence>
<proteinExistence type="predicted"/>
<protein>
    <submittedName>
        <fullName evidence="1">Uncharacterized protein</fullName>
    </submittedName>
</protein>
<dbReference type="Proteomes" id="UP001157502">
    <property type="component" value="Chromosome 36"/>
</dbReference>
<comment type="caution">
    <text evidence="1">The sequence shown here is derived from an EMBL/GenBank/DDBJ whole genome shotgun (WGS) entry which is preliminary data.</text>
</comment>
<organism evidence="1 2">
    <name type="scientific">Dallia pectoralis</name>
    <name type="common">Alaska blackfish</name>
    <dbReference type="NCBI Taxonomy" id="75939"/>
    <lineage>
        <taxon>Eukaryota</taxon>
        <taxon>Metazoa</taxon>
        <taxon>Chordata</taxon>
        <taxon>Craniata</taxon>
        <taxon>Vertebrata</taxon>
        <taxon>Euteleostomi</taxon>
        <taxon>Actinopterygii</taxon>
        <taxon>Neopterygii</taxon>
        <taxon>Teleostei</taxon>
        <taxon>Protacanthopterygii</taxon>
        <taxon>Esociformes</taxon>
        <taxon>Umbridae</taxon>
        <taxon>Dallia</taxon>
    </lineage>
</organism>